<dbReference type="EMBL" id="CP072643">
    <property type="protein sequence ID" value="QUV95736.1"/>
    <property type="molecule type" value="Genomic_DNA"/>
</dbReference>
<sequence>MESYFVRFTIAIIVVPPSICIAMQPPKKHKAEITISARFEEMEFFGAYIRELKLSLTTRDSQRHETTITNRLRTYDTTVDDGRALNVEIQHPQMPHGDDIYSQSHFNDKYTHF</sequence>
<reference evidence="1 2" key="1">
    <citation type="submission" date="2021-03" db="EMBL/GenBank/DDBJ databases">
        <title>Genomic and phenotypic characterization of Chloracidobacterium isolates provides evidence for multiple species.</title>
        <authorList>
            <person name="Saini M.K."/>
            <person name="Costas A.M.G."/>
            <person name="Tank M."/>
            <person name="Bryant D.A."/>
        </authorList>
    </citation>
    <scope>NUCLEOTIDE SEQUENCE [LARGE SCALE GENOMIC DNA]</scope>
    <source>
        <strain evidence="1 2">N</strain>
    </source>
</reference>
<dbReference type="Proteomes" id="UP000677668">
    <property type="component" value="Chromosome 2"/>
</dbReference>
<accession>A0ABX8B851</accession>
<dbReference type="RefSeq" id="WP_211423942.1">
    <property type="nucleotide sequence ID" value="NZ_CP072643.1"/>
</dbReference>
<evidence type="ECO:0000313" key="2">
    <source>
        <dbReference type="Proteomes" id="UP000677668"/>
    </source>
</evidence>
<name>A0ABX8B851_9BACT</name>
<gene>
    <name evidence="1" type="ORF">J8C05_13020</name>
</gene>
<protein>
    <recommendedName>
        <fullName evidence="3">Secreted protein</fullName>
    </recommendedName>
</protein>
<keyword evidence="2" id="KW-1185">Reference proteome</keyword>
<proteinExistence type="predicted"/>
<organism evidence="1 2">
    <name type="scientific">Chloracidobacterium sp. N</name>
    <dbReference type="NCBI Taxonomy" id="2821540"/>
    <lineage>
        <taxon>Bacteria</taxon>
        <taxon>Pseudomonadati</taxon>
        <taxon>Acidobacteriota</taxon>
        <taxon>Terriglobia</taxon>
        <taxon>Terriglobales</taxon>
        <taxon>Acidobacteriaceae</taxon>
        <taxon>Chloracidobacterium</taxon>
        <taxon>Chloracidobacterium aggregatum</taxon>
    </lineage>
</organism>
<evidence type="ECO:0008006" key="3">
    <source>
        <dbReference type="Google" id="ProtNLM"/>
    </source>
</evidence>
<evidence type="ECO:0000313" key="1">
    <source>
        <dbReference type="EMBL" id="QUV95736.1"/>
    </source>
</evidence>